<protein>
    <submittedName>
        <fullName evidence="2">Uncharacterized protein</fullName>
    </submittedName>
</protein>
<evidence type="ECO:0000256" key="1">
    <source>
        <dbReference type="SAM" id="SignalP"/>
    </source>
</evidence>
<dbReference type="AlphaFoldDB" id="F0EWY6"/>
<feature type="signal peptide" evidence="1">
    <location>
        <begin position="1"/>
        <end position="18"/>
    </location>
</feature>
<keyword evidence="1" id="KW-0732">Signal</keyword>
<dbReference type="STRING" id="888741.HMPREF9098_0366"/>
<sequence length="150" mass="16657">MKSLLICIALLCCQTAAAETLFSCQAGKDRYELNLNGNRLVLSRNGQKLSDTAAASAIQSHTPATISLLVQNKDRADNMYQITDHKSPSAALPTGILHSYVVGRHDRQFKTVACSRITRSLYRADLSVIPREDFSESWDFYKDFDNGGQK</sequence>
<comment type="caution">
    <text evidence="2">The sequence shown here is derived from an EMBL/GenBank/DDBJ whole genome shotgun (WGS) entry which is preliminary data.</text>
</comment>
<gene>
    <name evidence="2" type="ORF">HMPREF9098_0366</name>
</gene>
<dbReference type="Proteomes" id="UP000004088">
    <property type="component" value="Unassembled WGS sequence"/>
</dbReference>
<organism evidence="2 3">
    <name type="scientific">Kingella denitrificans ATCC 33394</name>
    <dbReference type="NCBI Taxonomy" id="888741"/>
    <lineage>
        <taxon>Bacteria</taxon>
        <taxon>Pseudomonadati</taxon>
        <taxon>Pseudomonadota</taxon>
        <taxon>Betaproteobacteria</taxon>
        <taxon>Neisseriales</taxon>
        <taxon>Neisseriaceae</taxon>
        <taxon>Kingella</taxon>
    </lineage>
</organism>
<reference evidence="2 3" key="1">
    <citation type="submission" date="2011-01" db="EMBL/GenBank/DDBJ databases">
        <authorList>
            <person name="Muzny D."/>
            <person name="Qin X."/>
            <person name="Deng J."/>
            <person name="Jiang H."/>
            <person name="Liu Y."/>
            <person name="Qu J."/>
            <person name="Song X.-Z."/>
            <person name="Zhang L."/>
            <person name="Thornton R."/>
            <person name="Coyle M."/>
            <person name="Francisco L."/>
            <person name="Jackson L."/>
            <person name="Javaid M."/>
            <person name="Korchina V."/>
            <person name="Kovar C."/>
            <person name="Mata R."/>
            <person name="Mathew T."/>
            <person name="Ngo R."/>
            <person name="Nguyen L."/>
            <person name="Nguyen N."/>
            <person name="Okwuonu G."/>
            <person name="Ongeri F."/>
            <person name="Pham C."/>
            <person name="Simmons D."/>
            <person name="Wilczek-Boney K."/>
            <person name="Hale W."/>
            <person name="Jakkamsetti A."/>
            <person name="Pham P."/>
            <person name="Ruth R."/>
            <person name="San Lucas F."/>
            <person name="Warren J."/>
            <person name="Zhang J."/>
            <person name="Zhao Z."/>
            <person name="Zhou C."/>
            <person name="Zhu D."/>
            <person name="Lee S."/>
            <person name="Bess C."/>
            <person name="Blankenburg K."/>
            <person name="Forbes L."/>
            <person name="Fu Q."/>
            <person name="Gubbala S."/>
            <person name="Hirani K."/>
            <person name="Jayaseelan J.C."/>
            <person name="Lara F."/>
            <person name="Munidasa M."/>
            <person name="Palculict T."/>
            <person name="Patil S."/>
            <person name="Pu L.-L."/>
            <person name="Saada N."/>
            <person name="Tang L."/>
            <person name="Weissenberger G."/>
            <person name="Zhu Y."/>
            <person name="Hemphill L."/>
            <person name="Shang Y."/>
            <person name="Youmans B."/>
            <person name="Ayvaz T."/>
            <person name="Ross M."/>
            <person name="Santibanez J."/>
            <person name="Aqrawi P."/>
            <person name="Gross S."/>
            <person name="Joshi V."/>
            <person name="Fowler G."/>
            <person name="Nazareth L."/>
            <person name="Reid J."/>
            <person name="Worley K."/>
            <person name="Petrosino J."/>
            <person name="Highlander S."/>
            <person name="Gibbs R."/>
        </authorList>
    </citation>
    <scope>NUCLEOTIDE SEQUENCE [LARGE SCALE GENOMIC DNA]</scope>
    <source>
        <strain evidence="2 3">ATCC 33394</strain>
    </source>
</reference>
<dbReference type="HOGENOM" id="CLU_1738105_0_0_4"/>
<dbReference type="RefSeq" id="WP_003781331.1">
    <property type="nucleotide sequence ID" value="NZ_GL870929.1"/>
</dbReference>
<proteinExistence type="predicted"/>
<accession>F0EWY6</accession>
<keyword evidence="3" id="KW-1185">Reference proteome</keyword>
<evidence type="ECO:0000313" key="2">
    <source>
        <dbReference type="EMBL" id="EGC18217.1"/>
    </source>
</evidence>
<evidence type="ECO:0000313" key="3">
    <source>
        <dbReference type="Proteomes" id="UP000004088"/>
    </source>
</evidence>
<name>F0EWY6_9NEIS</name>
<feature type="chain" id="PRO_5003246956" evidence="1">
    <location>
        <begin position="19"/>
        <end position="150"/>
    </location>
</feature>
<dbReference type="EMBL" id="AEWV01000006">
    <property type="protein sequence ID" value="EGC18217.1"/>
    <property type="molecule type" value="Genomic_DNA"/>
</dbReference>